<proteinExistence type="predicted"/>
<evidence type="ECO:0000256" key="3">
    <source>
        <dbReference type="ARBA" id="ARBA00058372"/>
    </source>
</evidence>
<reference evidence="6" key="4">
    <citation type="submission" date="2025-08" db="UniProtKB">
        <authorList>
            <consortium name="Ensembl"/>
        </authorList>
    </citation>
    <scope>IDENTIFICATION</scope>
</reference>
<dbReference type="Proteomes" id="UP000314983">
    <property type="component" value="Chromosome 12"/>
</dbReference>
<dbReference type="GO" id="GO:0005930">
    <property type="term" value="C:axoneme"/>
    <property type="evidence" value="ECO:0007669"/>
    <property type="project" value="TreeGrafter"/>
</dbReference>
<dbReference type="AlphaFoldDB" id="A0A4W4EKT9"/>
<dbReference type="GO" id="GO:0008017">
    <property type="term" value="F:microtubule binding"/>
    <property type="evidence" value="ECO:0007669"/>
    <property type="project" value="TreeGrafter"/>
</dbReference>
<evidence type="ECO:0000256" key="1">
    <source>
        <dbReference type="ARBA" id="ARBA00004123"/>
    </source>
</evidence>
<comment type="subcellular location">
    <subcellularLocation>
        <location evidence="1">Nucleus</location>
    </subcellularLocation>
</comment>
<dbReference type="InterPro" id="IPR052111">
    <property type="entry name" value="Spermatogenesis_Ciliary_MAP"/>
</dbReference>
<keyword evidence="7" id="KW-1185">Reference proteome</keyword>
<dbReference type="PROSITE" id="PS50021">
    <property type="entry name" value="CH"/>
    <property type="match status" value="1"/>
</dbReference>
<keyword evidence="2" id="KW-0539">Nucleus</keyword>
<dbReference type="GO" id="GO:0051493">
    <property type="term" value="P:regulation of cytoskeleton organization"/>
    <property type="evidence" value="ECO:0007669"/>
    <property type="project" value="TreeGrafter"/>
</dbReference>
<dbReference type="InterPro" id="IPR010441">
    <property type="entry name" value="CH_2"/>
</dbReference>
<dbReference type="PANTHER" id="PTHR12509">
    <property type="entry name" value="SPERMATOGENESIS-ASSOCIATED 4-RELATED"/>
    <property type="match status" value="1"/>
</dbReference>
<reference evidence="7" key="1">
    <citation type="journal article" date="2014" name="Science">
        <title>Nonhuman genetics. Genomic basis for the convergent evolution of electric organs.</title>
        <authorList>
            <person name="Gallant J.R."/>
            <person name="Traeger L.L."/>
            <person name="Volkening J.D."/>
            <person name="Moffett H."/>
            <person name="Chen P.H."/>
            <person name="Novina C.D."/>
            <person name="Phillips G.N.Jr."/>
            <person name="Anand R."/>
            <person name="Wells G.B."/>
            <person name="Pinch M."/>
            <person name="Guth R."/>
            <person name="Unguez G.A."/>
            <person name="Albert J.S."/>
            <person name="Zakon H.H."/>
            <person name="Samanta M.P."/>
            <person name="Sussman M.R."/>
        </authorList>
    </citation>
    <scope>NUCLEOTIDE SEQUENCE [LARGE SCALE GENOMIC DNA]</scope>
</reference>
<organism evidence="6 7">
    <name type="scientific">Electrophorus electricus</name>
    <name type="common">Electric eel</name>
    <name type="synonym">Gymnotus electricus</name>
    <dbReference type="NCBI Taxonomy" id="8005"/>
    <lineage>
        <taxon>Eukaryota</taxon>
        <taxon>Metazoa</taxon>
        <taxon>Chordata</taxon>
        <taxon>Craniata</taxon>
        <taxon>Vertebrata</taxon>
        <taxon>Euteleostomi</taxon>
        <taxon>Actinopterygii</taxon>
        <taxon>Neopterygii</taxon>
        <taxon>Teleostei</taxon>
        <taxon>Ostariophysi</taxon>
        <taxon>Gymnotiformes</taxon>
        <taxon>Gymnotoidei</taxon>
        <taxon>Gymnotidae</taxon>
        <taxon>Electrophorus</taxon>
    </lineage>
</organism>
<dbReference type="Ensembl" id="ENSEEET00000012890.2">
    <property type="protein sequence ID" value="ENSEEEP00000012743.2"/>
    <property type="gene ID" value="ENSEEEG00000006404.2"/>
</dbReference>
<accession>A0A4W4EKT9</accession>
<evidence type="ECO:0000313" key="7">
    <source>
        <dbReference type="Proteomes" id="UP000314983"/>
    </source>
</evidence>
<protein>
    <recommendedName>
        <fullName evidence="4">Spermatogenesis-associated protein 4</fullName>
    </recommendedName>
</protein>
<feature type="domain" description="Calponin-homology (CH)" evidence="5">
    <location>
        <begin position="10"/>
        <end position="117"/>
    </location>
</feature>
<evidence type="ECO:0000259" key="5">
    <source>
        <dbReference type="PROSITE" id="PS50021"/>
    </source>
</evidence>
<dbReference type="GeneTree" id="ENSGT00910000144159"/>
<dbReference type="InterPro" id="IPR036872">
    <property type="entry name" value="CH_dom_sf"/>
</dbReference>
<dbReference type="GO" id="GO:0005634">
    <property type="term" value="C:nucleus"/>
    <property type="evidence" value="ECO:0007669"/>
    <property type="project" value="UniProtKB-SubCell"/>
</dbReference>
<reference evidence="7" key="2">
    <citation type="journal article" date="2017" name="Sci. Adv.">
        <title>A tail of two voltages: Proteomic comparison of the three electric organs of the electric eel.</title>
        <authorList>
            <person name="Traeger L.L."/>
            <person name="Sabat G."/>
            <person name="Barrett-Wilt G.A."/>
            <person name="Wells G.B."/>
            <person name="Sussman M.R."/>
        </authorList>
    </citation>
    <scope>NUCLEOTIDE SEQUENCE [LARGE SCALE GENOMIC DNA]</scope>
</reference>
<reference evidence="6" key="5">
    <citation type="submission" date="2025-09" db="UniProtKB">
        <authorList>
            <consortium name="Ensembl"/>
        </authorList>
    </citation>
    <scope>IDENTIFICATION</scope>
</reference>
<dbReference type="InterPro" id="IPR001715">
    <property type="entry name" value="CH_dom"/>
</dbReference>
<dbReference type="Gene3D" id="1.10.418.10">
    <property type="entry name" value="Calponin-like domain"/>
    <property type="match status" value="1"/>
</dbReference>
<comment type="function">
    <text evidence="3">May play a role in apoptosis regulation.</text>
</comment>
<dbReference type="PANTHER" id="PTHR12509:SF8">
    <property type="entry name" value="SPERMATOGENESIS-ASSOCIATED PROTEIN 4"/>
    <property type="match status" value="1"/>
</dbReference>
<reference evidence="6" key="3">
    <citation type="submission" date="2020-05" db="EMBL/GenBank/DDBJ databases">
        <title>Electrophorus electricus (electric eel) genome, fEleEle1, primary haplotype.</title>
        <authorList>
            <person name="Myers G."/>
            <person name="Meyer A."/>
            <person name="Fedrigo O."/>
            <person name="Formenti G."/>
            <person name="Rhie A."/>
            <person name="Tracey A."/>
            <person name="Sims Y."/>
            <person name="Jarvis E.D."/>
        </authorList>
    </citation>
    <scope>NUCLEOTIDE SEQUENCE [LARGE SCALE GENOMIC DNA]</scope>
</reference>
<name>A0A4W4EKT9_ELEEL</name>
<gene>
    <name evidence="6" type="primary">SPATA4</name>
</gene>
<evidence type="ECO:0000256" key="4">
    <source>
        <dbReference type="ARBA" id="ARBA00071322"/>
    </source>
</evidence>
<dbReference type="FunFam" id="1.10.418.10:FF:000061">
    <property type="entry name" value="Spermatogenesis associated 4"/>
    <property type="match status" value="1"/>
</dbReference>
<evidence type="ECO:0000256" key="2">
    <source>
        <dbReference type="ARBA" id="ARBA00023242"/>
    </source>
</evidence>
<sequence length="204" mass="23650">MSYSQPPKRTALPREMLKWLQSLHLSFSPKNVRRDFSNGYLIAEIFSWYYPEAFSMHSYDNGTSLVAKQNNWAQTERVLVKQHVSLRKEAIEGTIHCKPGAAESLLQEIHTLLTNRSIKTVQEVAPDFTDQRYQEQLPMVARATASRAIKNNLCLSEEMAEPNITTNQQKIQAIIQRHIRHRREERMQDPSTSRFEVLEVQIGL</sequence>
<evidence type="ECO:0000313" key="6">
    <source>
        <dbReference type="Ensembl" id="ENSEEEP00000012743.2"/>
    </source>
</evidence>
<dbReference type="Pfam" id="PF06294">
    <property type="entry name" value="CH_2"/>
    <property type="match status" value="1"/>
</dbReference>